<dbReference type="SUPFAM" id="SSF116842">
    <property type="entry name" value="XseB-like"/>
    <property type="match status" value="1"/>
</dbReference>
<evidence type="ECO:0000256" key="5">
    <source>
        <dbReference type="ARBA" id="ARBA00022839"/>
    </source>
</evidence>
<comment type="subunit">
    <text evidence="6">Heterooligomer composed of large and small subunits.</text>
</comment>
<dbReference type="InterPro" id="IPR037004">
    <property type="entry name" value="Exonuc_VII_ssu_sf"/>
</dbReference>
<keyword evidence="4 6" id="KW-0378">Hydrolase</keyword>
<dbReference type="InterPro" id="IPR003761">
    <property type="entry name" value="Exonuc_VII_S"/>
</dbReference>
<dbReference type="NCBIfam" id="TIGR01280">
    <property type="entry name" value="xseB"/>
    <property type="match status" value="1"/>
</dbReference>
<dbReference type="EMBL" id="BAABBO010000001">
    <property type="protein sequence ID" value="GAA3945338.1"/>
    <property type="molecule type" value="Genomic_DNA"/>
</dbReference>
<keyword evidence="3 6" id="KW-0540">Nuclease</keyword>
<dbReference type="RefSeq" id="WP_425548543.1">
    <property type="nucleotide sequence ID" value="NZ_BAABBO010000001.1"/>
</dbReference>
<comment type="catalytic activity">
    <reaction evidence="6">
        <text>Exonucleolytic cleavage in either 5'- to 3'- or 3'- to 5'-direction to yield nucleoside 5'-phosphates.</text>
        <dbReference type="EC" id="3.1.11.6"/>
    </reaction>
</comment>
<reference evidence="8" key="1">
    <citation type="journal article" date="2019" name="Int. J. Syst. Evol. Microbiol.">
        <title>The Global Catalogue of Microorganisms (GCM) 10K type strain sequencing project: providing services to taxonomists for standard genome sequencing and annotation.</title>
        <authorList>
            <consortium name="The Broad Institute Genomics Platform"/>
            <consortium name="The Broad Institute Genome Sequencing Center for Infectious Disease"/>
            <person name="Wu L."/>
            <person name="Ma J."/>
        </authorList>
    </citation>
    <scope>NUCLEOTIDE SEQUENCE [LARGE SCALE GENOMIC DNA]</scope>
    <source>
        <strain evidence="8">JCM 17555</strain>
    </source>
</reference>
<evidence type="ECO:0000256" key="6">
    <source>
        <dbReference type="HAMAP-Rule" id="MF_00337"/>
    </source>
</evidence>
<evidence type="ECO:0000313" key="7">
    <source>
        <dbReference type="EMBL" id="GAA3945338.1"/>
    </source>
</evidence>
<dbReference type="NCBIfam" id="NF002140">
    <property type="entry name" value="PRK00977.1-4"/>
    <property type="match status" value="1"/>
</dbReference>
<dbReference type="HAMAP" id="MF_00337">
    <property type="entry name" value="Exonuc_7_S"/>
    <property type="match status" value="1"/>
</dbReference>
<comment type="function">
    <text evidence="6">Bidirectionally degrades single-stranded DNA into large acid-insoluble oligonucleotides, which are then degraded further into small acid-soluble oligonucleotides.</text>
</comment>
<keyword evidence="8" id="KW-1185">Reference proteome</keyword>
<proteinExistence type="inferred from homology"/>
<keyword evidence="2 6" id="KW-0963">Cytoplasm</keyword>
<comment type="caution">
    <text evidence="7">The sequence shown here is derived from an EMBL/GenBank/DDBJ whole genome shotgun (WGS) entry which is preliminary data.</text>
</comment>
<dbReference type="Proteomes" id="UP001501337">
    <property type="component" value="Unassembled WGS sequence"/>
</dbReference>
<dbReference type="EC" id="3.1.11.6" evidence="6"/>
<dbReference type="PANTHER" id="PTHR34137">
    <property type="entry name" value="EXODEOXYRIBONUCLEASE 7 SMALL SUBUNIT"/>
    <property type="match status" value="1"/>
</dbReference>
<evidence type="ECO:0000256" key="4">
    <source>
        <dbReference type="ARBA" id="ARBA00022801"/>
    </source>
</evidence>
<name>A0ABP7NF50_9GAMM</name>
<evidence type="ECO:0000256" key="3">
    <source>
        <dbReference type="ARBA" id="ARBA00022722"/>
    </source>
</evidence>
<dbReference type="Pfam" id="PF02609">
    <property type="entry name" value="Exonuc_VII_S"/>
    <property type="match status" value="1"/>
</dbReference>
<organism evidence="7 8">
    <name type="scientific">Allohahella marinimesophila</name>
    <dbReference type="NCBI Taxonomy" id="1054972"/>
    <lineage>
        <taxon>Bacteria</taxon>
        <taxon>Pseudomonadati</taxon>
        <taxon>Pseudomonadota</taxon>
        <taxon>Gammaproteobacteria</taxon>
        <taxon>Oceanospirillales</taxon>
        <taxon>Hahellaceae</taxon>
        <taxon>Allohahella</taxon>
    </lineage>
</organism>
<comment type="similarity">
    <text evidence="1 6">Belongs to the XseB family.</text>
</comment>
<evidence type="ECO:0000256" key="2">
    <source>
        <dbReference type="ARBA" id="ARBA00022490"/>
    </source>
</evidence>
<protein>
    <recommendedName>
        <fullName evidence="6">Exodeoxyribonuclease 7 small subunit</fullName>
        <ecNumber evidence="6">3.1.11.6</ecNumber>
    </recommendedName>
    <alternativeName>
        <fullName evidence="6">Exodeoxyribonuclease VII small subunit</fullName>
        <shortName evidence="6">Exonuclease VII small subunit</shortName>
    </alternativeName>
</protein>
<accession>A0ABP7NF50</accession>
<dbReference type="Gene3D" id="1.10.287.1040">
    <property type="entry name" value="Exonuclease VII, small subunit"/>
    <property type="match status" value="1"/>
</dbReference>
<evidence type="ECO:0000256" key="1">
    <source>
        <dbReference type="ARBA" id="ARBA00009998"/>
    </source>
</evidence>
<dbReference type="PANTHER" id="PTHR34137:SF1">
    <property type="entry name" value="EXODEOXYRIBONUCLEASE 7 SMALL SUBUNIT"/>
    <property type="match status" value="1"/>
</dbReference>
<keyword evidence="5 6" id="KW-0269">Exonuclease</keyword>
<comment type="subcellular location">
    <subcellularLocation>
        <location evidence="6">Cytoplasm</location>
    </subcellularLocation>
</comment>
<gene>
    <name evidence="6" type="primary">xseB</name>
    <name evidence="7" type="ORF">GCM10022278_00660</name>
</gene>
<evidence type="ECO:0000313" key="8">
    <source>
        <dbReference type="Proteomes" id="UP001501337"/>
    </source>
</evidence>
<sequence>MAARKSPQAAESKAAEPMKLADFESTLQRLESLVQKLERGDLSLDESLSVYEQGISLSRHCQQALQTAEQKVSLLSREAIAALQNSGHGAAPDPEDDAGR</sequence>